<dbReference type="SMART" id="SM00249">
    <property type="entry name" value="PHD"/>
    <property type="match status" value="1"/>
</dbReference>
<dbReference type="InterPro" id="IPR028938">
    <property type="entry name" value="Rsf1-like"/>
</dbReference>
<protein>
    <submittedName>
        <fullName evidence="7">PHD-finger</fullName>
    </submittedName>
</protein>
<dbReference type="InterPro" id="IPR011011">
    <property type="entry name" value="Znf_FYVE_PHD"/>
</dbReference>
<feature type="region of interest" description="Disordered" evidence="5">
    <location>
        <begin position="191"/>
        <end position="262"/>
    </location>
</feature>
<feature type="region of interest" description="Disordered" evidence="5">
    <location>
        <begin position="334"/>
        <end position="452"/>
    </location>
</feature>
<evidence type="ECO:0000313" key="8">
    <source>
        <dbReference type="Proteomes" id="UP001138500"/>
    </source>
</evidence>
<feature type="compositionally biased region" description="Polar residues" evidence="5">
    <location>
        <begin position="753"/>
        <end position="762"/>
    </location>
</feature>
<dbReference type="InterPro" id="IPR013083">
    <property type="entry name" value="Znf_RING/FYVE/PHD"/>
</dbReference>
<feature type="compositionally biased region" description="Polar residues" evidence="5">
    <location>
        <begin position="683"/>
        <end position="701"/>
    </location>
</feature>
<evidence type="ECO:0000256" key="1">
    <source>
        <dbReference type="ARBA" id="ARBA00022723"/>
    </source>
</evidence>
<keyword evidence="8" id="KW-1185">Reference proteome</keyword>
<keyword evidence="1" id="KW-0479">Metal-binding</keyword>
<gene>
    <name evidence="7" type="ORF">Tdes44962_MAKER08576</name>
</gene>
<dbReference type="OrthoDB" id="303107at2759"/>
<evidence type="ECO:0000256" key="4">
    <source>
        <dbReference type="PROSITE-ProRule" id="PRU00146"/>
    </source>
</evidence>
<sequence>MPRYKRTADEAFDVMSAQQQRDLAPEQLETLTRLRNMWEFAALMQYIFLFGHVVKIDDDLDIEDLEAECLKEPPSDTLAHIGLQLLKYVSSHRGLTPDIFDEYARRQYLAKAPHRNPFGDDDDPKPFHDMDVYTRIRVLHSLSTWTLGNAMRIRDAMSADEDPVNWRMEPLGWDKDDNAYYVLDDNRLYRRADEPLPPPAPRARPKPKPKPKKAAKSKSTRSSKRRKVEETEDDEPEDDNDVDADGHAEEDTTVVNGDGGEPGYGFTSTTWSLVAITLDEYDAFLADIFRTRDPNERQLRKRIEEEVRPIIEKRAEAIKQKQLKKMREMENLQKMATAKRSGRLADKAEKVREERERREAEEKRKADLRMAHDEEQRQRRIEEGHESRRLTREQRLKEREVKRILHEEELKRLEEEGSRATSRDPNSAAPDDAKRISSRQVANQKEQHKKHLEELADDEGVWYFDCSVCGVHGEKYDDGTHSMACDKCGVWQHSKCHGYSKKQAEDESFTFVCKSCTRQEADANKPKVPPLKLGKSKTPSSPDAAKNSRPATAASSRPMSAYVQRQLDGVYIPAGPHQTPGPVGPQIQNGPSLSPHGQAQGPPGYRYPPVANFAPPPHHQPQQPWQGNTLPPPGRPSSSNYSGSPPPPLHVANGYSQAPHYQQHHYAHGHAVMSAGGHPGYRSPSQYQQQAAGQIPHTHSGQYHHPAQQYPAPQAFHQQPQYQQPNTHQQRGSPSAHQGQGQYSYAPPERSSHLMNGFQSPQKGAAAPATSPRPSQQSWPSQASPGLQPSPKASFPPPNAVHAAQSPVKSSPPLTPKPAANTAAAFTTSVLQQCSARTTNADAARTASAPTEPREWSGRGRHGWPVAAREPGHPHEARPVARAAFIQSRDRLGDRPAPAAALTPSPAHCGVGSPRRHSGQEAPARGPRGWTTAPVIAPGGPAARHDALVTSAATAGALTALLYAYMNDSCTLTWMNPGAQISSWRTDLELGSRRS</sequence>
<feature type="region of interest" description="Disordered" evidence="5">
    <location>
        <begin position="894"/>
        <end position="929"/>
    </location>
</feature>
<dbReference type="GO" id="GO:0031213">
    <property type="term" value="C:RSF complex"/>
    <property type="evidence" value="ECO:0007669"/>
    <property type="project" value="InterPro"/>
</dbReference>
<dbReference type="PROSITE" id="PS01359">
    <property type="entry name" value="ZF_PHD_1"/>
    <property type="match status" value="1"/>
</dbReference>
<name>A0A9W7SW79_9PEZI</name>
<dbReference type="GO" id="GO:0008270">
    <property type="term" value="F:zinc ion binding"/>
    <property type="evidence" value="ECO:0007669"/>
    <property type="project" value="UniProtKB-KW"/>
</dbReference>
<dbReference type="SUPFAM" id="SSF57903">
    <property type="entry name" value="FYVE/PHD zinc finger"/>
    <property type="match status" value="1"/>
</dbReference>
<reference evidence="7 8" key="1">
    <citation type="journal article" date="2018" name="IMA Fungus">
        <title>IMA Genome-F 10: Nine draft genome sequences of Claviceps purpurea s.lat., including C. arundinis, C. humidiphila, and C. cf. spartinae, pseudomolecules for the pitch canker pathogen Fusarium circinatum, draft genome of Davidsoniella eucalypti, Grosmannia galeiformis, Quambalaria eucalypti, and Teratosphaeria destructans.</title>
        <authorList>
            <person name="Wingfield B.D."/>
            <person name="Liu M."/>
            <person name="Nguyen H.D."/>
            <person name="Lane F.A."/>
            <person name="Morgan S.W."/>
            <person name="De Vos L."/>
            <person name="Wilken P.M."/>
            <person name="Duong T.A."/>
            <person name="Aylward J."/>
            <person name="Coetzee M.P."/>
            <person name="Dadej K."/>
            <person name="De Beer Z.W."/>
            <person name="Findlay W."/>
            <person name="Havenga M."/>
            <person name="Kolarik M."/>
            <person name="Menzies J.G."/>
            <person name="Naidoo K."/>
            <person name="Pochopski O."/>
            <person name="Shoukouhi P."/>
            <person name="Santana Q.C."/>
            <person name="Seifert K.A."/>
            <person name="Soal N."/>
            <person name="Steenkamp E.T."/>
            <person name="Tatham C.T."/>
            <person name="van der Nest M.A."/>
            <person name="Wingfield M.J."/>
        </authorList>
    </citation>
    <scope>NUCLEOTIDE SEQUENCE [LARGE SCALE GENOMIC DNA]</scope>
    <source>
        <strain evidence="7">CMW44962</strain>
    </source>
</reference>
<dbReference type="PANTHER" id="PTHR14296:SF3">
    <property type="entry name" value="DIKAR, ISOFORM F"/>
    <property type="match status" value="1"/>
</dbReference>
<evidence type="ECO:0000313" key="7">
    <source>
        <dbReference type="EMBL" id="KAH9835074.1"/>
    </source>
</evidence>
<feature type="compositionally biased region" description="Low complexity" evidence="5">
    <location>
        <begin position="772"/>
        <end position="785"/>
    </location>
</feature>
<reference evidence="7 8" key="2">
    <citation type="journal article" date="2021" name="Curr. Genet.">
        <title>Genetic response to nitrogen starvation in the aggressive Eucalyptus foliar pathogen Teratosphaeria destructans.</title>
        <authorList>
            <person name="Havenga M."/>
            <person name="Wingfield B.D."/>
            <person name="Wingfield M.J."/>
            <person name="Dreyer L.L."/>
            <person name="Roets F."/>
            <person name="Aylward J."/>
        </authorList>
    </citation>
    <scope>NUCLEOTIDE SEQUENCE [LARGE SCALE GENOMIC DNA]</scope>
    <source>
        <strain evidence="7">CMW44962</strain>
    </source>
</reference>
<feature type="region of interest" description="Disordered" evidence="5">
    <location>
        <begin position="671"/>
        <end position="820"/>
    </location>
</feature>
<dbReference type="Gene3D" id="3.30.40.10">
    <property type="entry name" value="Zinc/RING finger domain, C3HC4 (zinc finger)"/>
    <property type="match status" value="1"/>
</dbReference>
<dbReference type="PANTHER" id="PTHR14296">
    <property type="entry name" value="REMODELING AND SPACING FACTOR 1"/>
    <property type="match status" value="1"/>
</dbReference>
<feature type="region of interest" description="Disordered" evidence="5">
    <location>
        <begin position="522"/>
        <end position="559"/>
    </location>
</feature>
<comment type="caution">
    <text evidence="7">The sequence shown here is derived from an EMBL/GenBank/DDBJ whole genome shotgun (WGS) entry which is preliminary data.</text>
</comment>
<feature type="region of interest" description="Disordered" evidence="5">
    <location>
        <begin position="571"/>
        <end position="656"/>
    </location>
</feature>
<keyword evidence="3" id="KW-0862">Zinc</keyword>
<feature type="compositionally biased region" description="Acidic residues" evidence="5">
    <location>
        <begin position="230"/>
        <end position="243"/>
    </location>
</feature>
<dbReference type="Pfam" id="PF00628">
    <property type="entry name" value="PHD"/>
    <property type="match status" value="1"/>
</dbReference>
<proteinExistence type="predicted"/>
<feature type="compositionally biased region" description="Polar residues" evidence="5">
    <location>
        <begin position="731"/>
        <end position="743"/>
    </location>
</feature>
<feature type="compositionally biased region" description="Polar residues" evidence="5">
    <location>
        <begin position="586"/>
        <end position="597"/>
    </location>
</feature>
<feature type="compositionally biased region" description="Low complexity" evidence="5">
    <location>
        <begin position="837"/>
        <end position="851"/>
    </location>
</feature>
<dbReference type="InterPro" id="IPR001965">
    <property type="entry name" value="Znf_PHD"/>
</dbReference>
<dbReference type="AlphaFoldDB" id="A0A9W7SW79"/>
<feature type="compositionally biased region" description="Low complexity" evidence="5">
    <location>
        <begin position="896"/>
        <end position="907"/>
    </location>
</feature>
<feature type="compositionally biased region" description="Basic and acidic residues" evidence="5">
    <location>
        <begin position="343"/>
        <end position="422"/>
    </location>
</feature>
<keyword evidence="2 4" id="KW-0863">Zinc-finger</keyword>
<feature type="compositionally biased region" description="Low complexity" evidence="5">
    <location>
        <begin position="703"/>
        <end position="730"/>
    </location>
</feature>
<dbReference type="InterPro" id="IPR019787">
    <property type="entry name" value="Znf_PHD-finger"/>
</dbReference>
<feature type="compositionally biased region" description="Polar residues" evidence="5">
    <location>
        <begin position="549"/>
        <end position="558"/>
    </location>
</feature>
<evidence type="ECO:0000256" key="2">
    <source>
        <dbReference type="ARBA" id="ARBA00022771"/>
    </source>
</evidence>
<feature type="domain" description="PHD-type" evidence="6">
    <location>
        <begin position="463"/>
        <end position="519"/>
    </location>
</feature>
<accession>A0A9W7SW79</accession>
<organism evidence="7 8">
    <name type="scientific">Teratosphaeria destructans</name>
    <dbReference type="NCBI Taxonomy" id="418781"/>
    <lineage>
        <taxon>Eukaryota</taxon>
        <taxon>Fungi</taxon>
        <taxon>Dikarya</taxon>
        <taxon>Ascomycota</taxon>
        <taxon>Pezizomycotina</taxon>
        <taxon>Dothideomycetes</taxon>
        <taxon>Dothideomycetidae</taxon>
        <taxon>Mycosphaerellales</taxon>
        <taxon>Teratosphaeriaceae</taxon>
        <taxon>Teratosphaeria</taxon>
    </lineage>
</organism>
<dbReference type="EMBL" id="RIBY02000957">
    <property type="protein sequence ID" value="KAH9835074.1"/>
    <property type="molecule type" value="Genomic_DNA"/>
</dbReference>
<dbReference type="GO" id="GO:0006355">
    <property type="term" value="P:regulation of DNA-templated transcription"/>
    <property type="evidence" value="ECO:0007669"/>
    <property type="project" value="InterPro"/>
</dbReference>
<feature type="region of interest" description="Disordered" evidence="5">
    <location>
        <begin position="837"/>
        <end position="865"/>
    </location>
</feature>
<feature type="compositionally biased region" description="Basic residues" evidence="5">
    <location>
        <begin position="203"/>
        <end position="226"/>
    </location>
</feature>
<dbReference type="PROSITE" id="PS50016">
    <property type="entry name" value="ZF_PHD_2"/>
    <property type="match status" value="1"/>
</dbReference>
<dbReference type="InterPro" id="IPR019786">
    <property type="entry name" value="Zinc_finger_PHD-type_CS"/>
</dbReference>
<dbReference type="Proteomes" id="UP001138500">
    <property type="component" value="Unassembled WGS sequence"/>
</dbReference>
<evidence type="ECO:0000256" key="5">
    <source>
        <dbReference type="SAM" id="MobiDB-lite"/>
    </source>
</evidence>
<evidence type="ECO:0000256" key="3">
    <source>
        <dbReference type="ARBA" id="ARBA00022833"/>
    </source>
</evidence>
<evidence type="ECO:0000259" key="6">
    <source>
        <dbReference type="PROSITE" id="PS50016"/>
    </source>
</evidence>